<feature type="compositionally biased region" description="Low complexity" evidence="1">
    <location>
        <begin position="183"/>
        <end position="198"/>
    </location>
</feature>
<accession>A0A2G8RU85</accession>
<dbReference type="EMBL" id="AYKW01000056">
    <property type="protein sequence ID" value="PIL25082.1"/>
    <property type="molecule type" value="Genomic_DNA"/>
</dbReference>
<comment type="caution">
    <text evidence="2">The sequence shown here is derived from an EMBL/GenBank/DDBJ whole genome shotgun (WGS) entry which is preliminary data.</text>
</comment>
<evidence type="ECO:0000313" key="3">
    <source>
        <dbReference type="Proteomes" id="UP000230002"/>
    </source>
</evidence>
<reference evidence="2 3" key="1">
    <citation type="journal article" date="2015" name="Sci. Rep.">
        <title>Chromosome-level genome map provides insights into diverse defense mechanisms in the medicinal fungus Ganoderma sinense.</title>
        <authorList>
            <person name="Zhu Y."/>
            <person name="Xu J."/>
            <person name="Sun C."/>
            <person name="Zhou S."/>
            <person name="Xu H."/>
            <person name="Nelson D.R."/>
            <person name="Qian J."/>
            <person name="Song J."/>
            <person name="Luo H."/>
            <person name="Xiang L."/>
            <person name="Li Y."/>
            <person name="Xu Z."/>
            <person name="Ji A."/>
            <person name="Wang L."/>
            <person name="Lu S."/>
            <person name="Hayward A."/>
            <person name="Sun W."/>
            <person name="Li X."/>
            <person name="Schwartz D.C."/>
            <person name="Wang Y."/>
            <person name="Chen S."/>
        </authorList>
    </citation>
    <scope>NUCLEOTIDE SEQUENCE [LARGE SCALE GENOMIC DNA]</scope>
    <source>
        <strain evidence="2 3">ZZ0214-1</strain>
    </source>
</reference>
<feature type="compositionally biased region" description="Polar residues" evidence="1">
    <location>
        <begin position="169"/>
        <end position="182"/>
    </location>
</feature>
<protein>
    <submittedName>
        <fullName evidence="2">Uncharacterized protein</fullName>
    </submittedName>
</protein>
<feature type="compositionally biased region" description="Polar residues" evidence="1">
    <location>
        <begin position="38"/>
        <end position="48"/>
    </location>
</feature>
<name>A0A2G8RU85_9APHY</name>
<sequence>MTLSSPYAAPPLPPSSPLSHTSRHTMLDAPPPHDGFLGTSSQDPNDLQDTLGELNFDGYGFNLSSDETLSPDLTHDAANVHRSDYSDSWSSASYPPGSMLFATNAYSEMSMASPSPSLANLHDSYYPQNPSSMFHPSSSSARIVPRIHVETEMPPFSPASPPYDHHSPYNHSPQGRSPSTIFPNSYPHSSPSSIGSAPPVTPESPYTSISPHTPYISHLSASPISPSYVASQPPAFDPKDSLIVMPREVGNVLDIASAAGHQHGGPFIPQKTYRPHTISDRRRYVDEVELEAPIMFFSNKPTGCGILLRDAISSRFSTLEGRDDAMFQGRGPSVSIRLNWPGYAPWSRQIPTRDFRSPPQPITRAKLARNVAKTIQRFIQDMELQSMEDPSEARWRVGTRGIRLEDLILVGLQHVSMGSWQAHVRLVQRPH</sequence>
<dbReference type="OrthoDB" id="3269405at2759"/>
<organism evidence="2 3">
    <name type="scientific">Ganoderma sinense ZZ0214-1</name>
    <dbReference type="NCBI Taxonomy" id="1077348"/>
    <lineage>
        <taxon>Eukaryota</taxon>
        <taxon>Fungi</taxon>
        <taxon>Dikarya</taxon>
        <taxon>Basidiomycota</taxon>
        <taxon>Agaricomycotina</taxon>
        <taxon>Agaricomycetes</taxon>
        <taxon>Polyporales</taxon>
        <taxon>Polyporaceae</taxon>
        <taxon>Ganoderma</taxon>
    </lineage>
</organism>
<dbReference type="STRING" id="1077348.A0A2G8RU85"/>
<feature type="region of interest" description="Disordered" evidence="1">
    <location>
        <begin position="1"/>
        <end position="50"/>
    </location>
</feature>
<evidence type="ECO:0000256" key="1">
    <source>
        <dbReference type="SAM" id="MobiDB-lite"/>
    </source>
</evidence>
<gene>
    <name evidence="2" type="ORF">GSI_12971</name>
</gene>
<proteinExistence type="predicted"/>
<dbReference type="Proteomes" id="UP000230002">
    <property type="component" value="Unassembled WGS sequence"/>
</dbReference>
<evidence type="ECO:0000313" key="2">
    <source>
        <dbReference type="EMBL" id="PIL25082.1"/>
    </source>
</evidence>
<dbReference type="AlphaFoldDB" id="A0A2G8RU85"/>
<feature type="region of interest" description="Disordered" evidence="1">
    <location>
        <begin position="152"/>
        <end position="209"/>
    </location>
</feature>
<keyword evidence="3" id="KW-1185">Reference proteome</keyword>